<dbReference type="AlphaFoldDB" id="A0A7V8JTU9"/>
<organism evidence="1 2">
    <name type="scientific">Herbaspirillum frisingense</name>
    <dbReference type="NCBI Taxonomy" id="92645"/>
    <lineage>
        <taxon>Bacteria</taxon>
        <taxon>Pseudomonadati</taxon>
        <taxon>Pseudomonadota</taxon>
        <taxon>Betaproteobacteria</taxon>
        <taxon>Burkholderiales</taxon>
        <taxon>Oxalobacteraceae</taxon>
        <taxon>Herbaspirillum</taxon>
    </lineage>
</organism>
<proteinExistence type="predicted"/>
<evidence type="ECO:0000313" key="1">
    <source>
        <dbReference type="EMBL" id="KAF1042231.1"/>
    </source>
</evidence>
<protein>
    <submittedName>
        <fullName evidence="1">Uncharacterized protein</fullName>
    </submittedName>
</protein>
<gene>
    <name evidence="1" type="ORF">GAK35_02845</name>
</gene>
<accession>A0A7V8JTU9</accession>
<evidence type="ECO:0000313" key="2">
    <source>
        <dbReference type="Proteomes" id="UP000462435"/>
    </source>
</evidence>
<name>A0A7V8JTU9_9BURK</name>
<reference evidence="2" key="1">
    <citation type="journal article" date="2020" name="MBio">
        <title>Horizontal gene transfer to a defensive symbiont with a reduced genome amongst a multipartite beetle microbiome.</title>
        <authorList>
            <person name="Waterworth S.C."/>
            <person name="Florez L.V."/>
            <person name="Rees E.R."/>
            <person name="Hertweck C."/>
            <person name="Kaltenpoth M."/>
            <person name="Kwan J.C."/>
        </authorList>
    </citation>
    <scope>NUCLEOTIDE SEQUENCE [LARGE SCALE GENOMIC DNA]</scope>
</reference>
<dbReference type="Proteomes" id="UP000462435">
    <property type="component" value="Unassembled WGS sequence"/>
</dbReference>
<dbReference type="EMBL" id="WNDX01000090">
    <property type="protein sequence ID" value="KAF1042231.1"/>
    <property type="molecule type" value="Genomic_DNA"/>
</dbReference>
<sequence length="239" mass="26176">MRKDIYHGGFFAVDTTAGTEVVPADLIGRTCSTHVEALLNYLEGSPLDPDELAEYREGWLARMTMPGYLDCTAWGAYQSEAAAHVAMDEMYGGGGVMSTYPIELNADLMARHVIAAGLWSEADEDGEPLENRFDMLDMHPDSVAKIKSECAAFLKAYPELCQVAARHYLQEAVHHPDAGSAEACLGHDFLLTRNGHGAGFWCRGMGEVGRALTDAVGYNTPWPRLDFYKGDDGLIHTGW</sequence>
<comment type="caution">
    <text evidence="1">The sequence shown here is derived from an EMBL/GenBank/DDBJ whole genome shotgun (WGS) entry which is preliminary data.</text>
</comment>